<feature type="region of interest" description="Disordered" evidence="1">
    <location>
        <begin position="1"/>
        <end position="58"/>
    </location>
</feature>
<dbReference type="EMBL" id="AYKW01000067">
    <property type="protein sequence ID" value="PIL23823.1"/>
    <property type="molecule type" value="Genomic_DNA"/>
</dbReference>
<evidence type="ECO:0000256" key="1">
    <source>
        <dbReference type="SAM" id="MobiDB-lite"/>
    </source>
</evidence>
<feature type="region of interest" description="Disordered" evidence="1">
    <location>
        <begin position="319"/>
        <end position="339"/>
    </location>
</feature>
<evidence type="ECO:0000313" key="3">
    <source>
        <dbReference type="Proteomes" id="UP000230002"/>
    </source>
</evidence>
<comment type="caution">
    <text evidence="2">The sequence shown here is derived from an EMBL/GenBank/DDBJ whole genome shotgun (WGS) entry which is preliminary data.</text>
</comment>
<feature type="region of interest" description="Disordered" evidence="1">
    <location>
        <begin position="85"/>
        <end position="158"/>
    </location>
</feature>
<organism evidence="2 3">
    <name type="scientific">Ganoderma sinense ZZ0214-1</name>
    <dbReference type="NCBI Taxonomy" id="1077348"/>
    <lineage>
        <taxon>Eukaryota</taxon>
        <taxon>Fungi</taxon>
        <taxon>Dikarya</taxon>
        <taxon>Basidiomycota</taxon>
        <taxon>Agaricomycotina</taxon>
        <taxon>Agaricomycetes</taxon>
        <taxon>Polyporales</taxon>
        <taxon>Polyporaceae</taxon>
        <taxon>Ganoderma</taxon>
    </lineage>
</organism>
<gene>
    <name evidence="2" type="ORF">GSI_13574</name>
</gene>
<name>A0A2G8RQP1_9APHY</name>
<protein>
    <submittedName>
        <fullName evidence="2">Uncharacterized protein</fullName>
    </submittedName>
</protein>
<dbReference type="AlphaFoldDB" id="A0A2G8RQP1"/>
<feature type="compositionally biased region" description="Low complexity" evidence="1">
    <location>
        <begin position="87"/>
        <end position="100"/>
    </location>
</feature>
<feature type="compositionally biased region" description="Low complexity" evidence="1">
    <location>
        <begin position="114"/>
        <end position="142"/>
    </location>
</feature>
<accession>A0A2G8RQP1</accession>
<dbReference type="Proteomes" id="UP000230002">
    <property type="component" value="Unassembled WGS sequence"/>
</dbReference>
<sequence>MNQSRIEAEPRMSEETGRTKSEHGFPDPREVRCPLDRMPRVGHHQTAGGRGETDEMLGSPTGYLAVRLRDSPNSPSMPELLRRDCTSMRASSSSHARTSSIGGGGSTRSPRLEAFAFTFSRRSRTSSRPSSSASRSRFPSSRSARDFPRTLSTANNMLSPSPDSLNRLFAEDELWLCELDAESRLCVCDTGSPWSRLPSVKGALTENDMLDLSLGPADVCGRRGVFLRALRSRSFGEYIDLRWSPPFSPDCAGVWGGDGSPWLLFFPASALAPVPGASSPRLRHGLLLLLRSESSFCSAHLSMATLRSASLVGTTVISRGSRSSVSDPPGPETRSFVRT</sequence>
<feature type="compositionally biased region" description="Basic and acidic residues" evidence="1">
    <location>
        <begin position="1"/>
        <end position="39"/>
    </location>
</feature>
<evidence type="ECO:0000313" key="2">
    <source>
        <dbReference type="EMBL" id="PIL23823.1"/>
    </source>
</evidence>
<proteinExistence type="predicted"/>
<reference evidence="2 3" key="1">
    <citation type="journal article" date="2015" name="Sci. Rep.">
        <title>Chromosome-level genome map provides insights into diverse defense mechanisms in the medicinal fungus Ganoderma sinense.</title>
        <authorList>
            <person name="Zhu Y."/>
            <person name="Xu J."/>
            <person name="Sun C."/>
            <person name="Zhou S."/>
            <person name="Xu H."/>
            <person name="Nelson D.R."/>
            <person name="Qian J."/>
            <person name="Song J."/>
            <person name="Luo H."/>
            <person name="Xiang L."/>
            <person name="Li Y."/>
            <person name="Xu Z."/>
            <person name="Ji A."/>
            <person name="Wang L."/>
            <person name="Lu S."/>
            <person name="Hayward A."/>
            <person name="Sun W."/>
            <person name="Li X."/>
            <person name="Schwartz D.C."/>
            <person name="Wang Y."/>
            <person name="Chen S."/>
        </authorList>
    </citation>
    <scope>NUCLEOTIDE SEQUENCE [LARGE SCALE GENOMIC DNA]</scope>
    <source>
        <strain evidence="2 3">ZZ0214-1</strain>
    </source>
</reference>
<keyword evidence="3" id="KW-1185">Reference proteome</keyword>